<evidence type="ECO:0000259" key="9">
    <source>
        <dbReference type="Pfam" id="PF12202"/>
    </source>
</evidence>
<proteinExistence type="predicted"/>
<comment type="caution">
    <text evidence="10">The sequence shown here is derived from an EMBL/GenBank/DDBJ whole genome shotgun (WGS) entry which is preliminary data.</text>
</comment>
<evidence type="ECO:0000256" key="1">
    <source>
        <dbReference type="ARBA" id="ARBA00012513"/>
    </source>
</evidence>
<evidence type="ECO:0000256" key="2">
    <source>
        <dbReference type="ARBA" id="ARBA00022527"/>
    </source>
</evidence>
<keyword evidence="2" id="KW-0723">Serine/threonine-protein kinase</keyword>
<evidence type="ECO:0000256" key="4">
    <source>
        <dbReference type="ARBA" id="ARBA00022741"/>
    </source>
</evidence>
<gene>
    <name evidence="10" type="ORF">AVEN_36691_1</name>
</gene>
<evidence type="ECO:0000256" key="8">
    <source>
        <dbReference type="ARBA" id="ARBA00048679"/>
    </source>
</evidence>
<evidence type="ECO:0000256" key="5">
    <source>
        <dbReference type="ARBA" id="ARBA00022777"/>
    </source>
</evidence>
<evidence type="ECO:0000256" key="3">
    <source>
        <dbReference type="ARBA" id="ARBA00022679"/>
    </source>
</evidence>
<dbReference type="InterPro" id="IPR050588">
    <property type="entry name" value="WNK_Ser-Thr_kinase"/>
</dbReference>
<dbReference type="Gene3D" id="3.10.20.90">
    <property type="entry name" value="Phosphatidylinositol 3-kinase Catalytic Subunit, Chain A, domain 1"/>
    <property type="match status" value="1"/>
</dbReference>
<reference evidence="10 11" key="1">
    <citation type="journal article" date="2019" name="Sci. Rep.">
        <title>Orb-weaving spider Araneus ventricosus genome elucidates the spidroin gene catalogue.</title>
        <authorList>
            <person name="Kono N."/>
            <person name="Nakamura H."/>
            <person name="Ohtoshi R."/>
            <person name="Moran D.A.P."/>
            <person name="Shinohara A."/>
            <person name="Yoshida Y."/>
            <person name="Fujiwara M."/>
            <person name="Mori M."/>
            <person name="Tomita M."/>
            <person name="Arakawa K."/>
        </authorList>
    </citation>
    <scope>NUCLEOTIDE SEQUENCE [LARGE SCALE GENOMIC DNA]</scope>
</reference>
<keyword evidence="6" id="KW-0067">ATP-binding</keyword>
<dbReference type="GO" id="GO:0004674">
    <property type="term" value="F:protein serine/threonine kinase activity"/>
    <property type="evidence" value="ECO:0007669"/>
    <property type="project" value="UniProtKB-KW"/>
</dbReference>
<keyword evidence="4" id="KW-0547">Nucleotide-binding</keyword>
<accession>A0A4Y2FMN0</accession>
<evidence type="ECO:0000313" key="11">
    <source>
        <dbReference type="Proteomes" id="UP000499080"/>
    </source>
</evidence>
<dbReference type="EMBL" id="BGPR01096626">
    <property type="protein sequence ID" value="GBM42730.1"/>
    <property type="molecule type" value="Genomic_DNA"/>
</dbReference>
<keyword evidence="5" id="KW-0418">Kinase</keyword>
<dbReference type="AlphaFoldDB" id="A0A4Y2FMN0"/>
<protein>
    <recommendedName>
        <fullName evidence="1">non-specific serine/threonine protein kinase</fullName>
        <ecNumber evidence="1">2.7.11.1</ecNumber>
    </recommendedName>
</protein>
<comment type="catalytic activity">
    <reaction evidence="8">
        <text>L-seryl-[protein] + ATP = O-phospho-L-seryl-[protein] + ADP + H(+)</text>
        <dbReference type="Rhea" id="RHEA:17989"/>
        <dbReference type="Rhea" id="RHEA-COMP:9863"/>
        <dbReference type="Rhea" id="RHEA-COMP:11604"/>
        <dbReference type="ChEBI" id="CHEBI:15378"/>
        <dbReference type="ChEBI" id="CHEBI:29999"/>
        <dbReference type="ChEBI" id="CHEBI:30616"/>
        <dbReference type="ChEBI" id="CHEBI:83421"/>
        <dbReference type="ChEBI" id="CHEBI:456216"/>
        <dbReference type="EC" id="2.7.11.1"/>
    </reaction>
</comment>
<dbReference type="Pfam" id="PF12202">
    <property type="entry name" value="OSR1_C"/>
    <property type="match status" value="1"/>
</dbReference>
<dbReference type="GO" id="GO:0005524">
    <property type="term" value="F:ATP binding"/>
    <property type="evidence" value="ECO:0007669"/>
    <property type="project" value="UniProtKB-KW"/>
</dbReference>
<evidence type="ECO:0000313" key="10">
    <source>
        <dbReference type="EMBL" id="GBM42730.1"/>
    </source>
</evidence>
<dbReference type="PANTHER" id="PTHR13902">
    <property type="entry name" value="SERINE/THREONINE-PROTEIN KINASE WNK WITH NO LYSINE -RELATED"/>
    <property type="match status" value="1"/>
</dbReference>
<dbReference type="InterPro" id="IPR024678">
    <property type="entry name" value="Kinase_OSR1/WNK_CCT"/>
</dbReference>
<organism evidence="10 11">
    <name type="scientific">Araneus ventricosus</name>
    <name type="common">Orbweaver spider</name>
    <name type="synonym">Epeira ventricosa</name>
    <dbReference type="NCBI Taxonomy" id="182803"/>
    <lineage>
        <taxon>Eukaryota</taxon>
        <taxon>Metazoa</taxon>
        <taxon>Ecdysozoa</taxon>
        <taxon>Arthropoda</taxon>
        <taxon>Chelicerata</taxon>
        <taxon>Arachnida</taxon>
        <taxon>Araneae</taxon>
        <taxon>Araneomorphae</taxon>
        <taxon>Entelegynae</taxon>
        <taxon>Araneoidea</taxon>
        <taxon>Araneidae</taxon>
        <taxon>Araneus</taxon>
    </lineage>
</organism>
<comment type="catalytic activity">
    <reaction evidence="7">
        <text>L-threonyl-[protein] + ATP = O-phospho-L-threonyl-[protein] + ADP + H(+)</text>
        <dbReference type="Rhea" id="RHEA:46608"/>
        <dbReference type="Rhea" id="RHEA-COMP:11060"/>
        <dbReference type="Rhea" id="RHEA-COMP:11605"/>
        <dbReference type="ChEBI" id="CHEBI:15378"/>
        <dbReference type="ChEBI" id="CHEBI:30013"/>
        <dbReference type="ChEBI" id="CHEBI:30616"/>
        <dbReference type="ChEBI" id="CHEBI:61977"/>
        <dbReference type="ChEBI" id="CHEBI:456216"/>
        <dbReference type="EC" id="2.7.11.1"/>
    </reaction>
</comment>
<keyword evidence="3" id="KW-0808">Transferase</keyword>
<name>A0A4Y2FMN0_ARAVE</name>
<dbReference type="Proteomes" id="UP000499080">
    <property type="component" value="Unassembled WGS sequence"/>
</dbReference>
<evidence type="ECO:0000256" key="7">
    <source>
        <dbReference type="ARBA" id="ARBA00047899"/>
    </source>
</evidence>
<sequence>MYIVHINNFFLLYFKRPTVKDLLMHEFFQEDVGLKVEFVNKEESIQSTSSKVELWLRLLDAKKRKEKHKENEAIQFEFDIENDNCDEVAQAMVFVSLSIM</sequence>
<dbReference type="OrthoDB" id="4062651at2759"/>
<evidence type="ECO:0000256" key="6">
    <source>
        <dbReference type="ARBA" id="ARBA00022840"/>
    </source>
</evidence>
<feature type="domain" description="Serine/threonine-protein kinase OSR1/WNK CCT" evidence="9">
    <location>
        <begin position="52"/>
        <end position="94"/>
    </location>
</feature>
<dbReference type="EC" id="2.7.11.1" evidence="1"/>
<keyword evidence="11" id="KW-1185">Reference proteome</keyword>